<name>A0A2K9VCE7_9CAUD</name>
<evidence type="ECO:0000313" key="2">
    <source>
        <dbReference type="Proteomes" id="UP000241463"/>
    </source>
</evidence>
<sequence>MKANKVHFNEDFASETNNGKAVFSASVNGRIVGTFQFLSGMIVFTSLDDSVRGNAVTVQYDDCRQLVDDLKAMKVD</sequence>
<keyword evidence="2" id="KW-1185">Reference proteome</keyword>
<protein>
    <submittedName>
        <fullName evidence="1">Uncharacterized protein</fullName>
    </submittedName>
</protein>
<dbReference type="KEGG" id="vg:54988621"/>
<dbReference type="Proteomes" id="UP000241463">
    <property type="component" value="Segment"/>
</dbReference>
<dbReference type="GeneID" id="54988621"/>
<dbReference type="RefSeq" id="YP_009798176.1">
    <property type="nucleotide sequence ID" value="NC_047924.1"/>
</dbReference>
<dbReference type="EMBL" id="MG765277">
    <property type="protein sequence ID" value="AUV59892.1"/>
    <property type="molecule type" value="Genomic_DNA"/>
</dbReference>
<accession>A0A2K9VCE7</accession>
<organism evidence="1 2">
    <name type="scientific">Lactobacillus phage Bacchae</name>
    <dbReference type="NCBI Taxonomy" id="2079429"/>
    <lineage>
        <taxon>Viruses</taxon>
        <taxon>Duplodnaviria</taxon>
        <taxon>Heunggongvirae</taxon>
        <taxon>Uroviricota</taxon>
        <taxon>Caudoviricetes</taxon>
        <taxon>Herelleviridae</taxon>
        <taxon>Harbinvirus</taxon>
        <taxon>Harbinvirus bacchae</taxon>
    </lineage>
</organism>
<evidence type="ECO:0000313" key="1">
    <source>
        <dbReference type="EMBL" id="AUV59892.1"/>
    </source>
</evidence>
<reference evidence="1 2" key="1">
    <citation type="submission" date="2018-01" db="EMBL/GenBank/DDBJ databases">
        <title>Lactobacillus phages that infect wine-derived L. plantarum strains.</title>
        <authorList>
            <person name="Kyrkou I."/>
            <person name="Hestbjerg Hansen L."/>
        </authorList>
    </citation>
    <scope>NUCLEOTIDE SEQUENCE [LARGE SCALE GENOMIC DNA]</scope>
</reference>
<proteinExistence type="predicted"/>